<reference evidence="1 2" key="1">
    <citation type="submission" date="2018-09" db="EMBL/GenBank/DDBJ databases">
        <title>Paracoccus onubensis nov. sp. a moderate halophilic bacterium isolated from Gruta de las Maravillas (Aracena, Spain).</title>
        <authorList>
            <person name="Jurado V."/>
            <person name="Gutierrez-Patricio S."/>
            <person name="Gonzalez-Pimentel J.L."/>
            <person name="Laiz L."/>
            <person name="Saiz-Jimenez C."/>
        </authorList>
    </citation>
    <scope>NUCLEOTIDE SEQUENCE [LARGE SCALE GENOMIC DNA]</scope>
    <source>
        <strain evidence="1 2">DSM 19484</strain>
    </source>
</reference>
<protein>
    <submittedName>
        <fullName evidence="1">Uncharacterized protein</fullName>
    </submittedName>
</protein>
<evidence type="ECO:0000313" key="1">
    <source>
        <dbReference type="EMBL" id="RJL06166.1"/>
    </source>
</evidence>
<dbReference type="Proteomes" id="UP000285530">
    <property type="component" value="Unassembled WGS sequence"/>
</dbReference>
<proteinExistence type="predicted"/>
<accession>A0A418ZZY8</accession>
<evidence type="ECO:0000313" key="2">
    <source>
        <dbReference type="Proteomes" id="UP000285530"/>
    </source>
</evidence>
<comment type="caution">
    <text evidence="1">The sequence shown here is derived from an EMBL/GenBank/DDBJ whole genome shotgun (WGS) entry which is preliminary data.</text>
</comment>
<dbReference type="EMBL" id="QZEV01000012">
    <property type="protein sequence ID" value="RJL06166.1"/>
    <property type="molecule type" value="Genomic_DNA"/>
</dbReference>
<name>A0A418ZZY8_9RHOB</name>
<organism evidence="1 2">
    <name type="scientific">Paracoccus aestuarii</name>
    <dbReference type="NCBI Taxonomy" id="453842"/>
    <lineage>
        <taxon>Bacteria</taxon>
        <taxon>Pseudomonadati</taxon>
        <taxon>Pseudomonadota</taxon>
        <taxon>Alphaproteobacteria</taxon>
        <taxon>Rhodobacterales</taxon>
        <taxon>Paracoccaceae</taxon>
        <taxon>Paracoccus</taxon>
    </lineage>
</organism>
<gene>
    <name evidence="1" type="ORF">D3P06_04470</name>
</gene>
<keyword evidence="2" id="KW-1185">Reference proteome</keyword>
<sequence>MGSGADLRFVLLAAGRSRLAARLDGPGGPGPRIELSICDRSLTPADDQEFARSLMRHGLVR</sequence>
<dbReference type="AlphaFoldDB" id="A0A418ZZY8"/>